<dbReference type="RefSeq" id="WP_252852288.1">
    <property type="nucleotide sequence ID" value="NZ_JAMXLR010000036.1"/>
</dbReference>
<dbReference type="Proteomes" id="UP001155241">
    <property type="component" value="Unassembled WGS sequence"/>
</dbReference>
<feature type="transmembrane region" description="Helical" evidence="1">
    <location>
        <begin position="52"/>
        <end position="71"/>
    </location>
</feature>
<keyword evidence="1" id="KW-0812">Transmembrane</keyword>
<dbReference type="InterPro" id="IPR032801">
    <property type="entry name" value="PXL2A/B/C"/>
</dbReference>
<dbReference type="PANTHER" id="PTHR28630">
    <property type="match status" value="1"/>
</dbReference>
<organism evidence="2 3">
    <name type="scientific">Aeoliella straminimaris</name>
    <dbReference type="NCBI Taxonomy" id="2954799"/>
    <lineage>
        <taxon>Bacteria</taxon>
        <taxon>Pseudomonadati</taxon>
        <taxon>Planctomycetota</taxon>
        <taxon>Planctomycetia</taxon>
        <taxon>Pirellulales</taxon>
        <taxon>Lacipirellulaceae</taxon>
        <taxon>Aeoliella</taxon>
    </lineage>
</organism>
<gene>
    <name evidence="2" type="ORF">NG895_09710</name>
</gene>
<feature type="transmembrane region" description="Helical" evidence="1">
    <location>
        <begin position="17"/>
        <end position="40"/>
    </location>
</feature>
<keyword evidence="1" id="KW-0472">Membrane</keyword>
<comment type="caution">
    <text evidence="2">The sequence shown here is derived from an EMBL/GenBank/DDBJ whole genome shotgun (WGS) entry which is preliminary data.</text>
</comment>
<protein>
    <submittedName>
        <fullName evidence="2">SelL-related redox protein</fullName>
    </submittedName>
</protein>
<dbReference type="PANTHER" id="PTHR28630:SF3">
    <property type="entry name" value="PEROXIREDOXIN-LIKE 2C"/>
    <property type="match status" value="1"/>
</dbReference>
<dbReference type="EMBL" id="JAMXLR010000036">
    <property type="protein sequence ID" value="MCO6044183.1"/>
    <property type="molecule type" value="Genomic_DNA"/>
</dbReference>
<name>A0A9X2F9M7_9BACT</name>
<dbReference type="Gene3D" id="3.40.30.10">
    <property type="entry name" value="Glutaredoxin"/>
    <property type="match status" value="1"/>
</dbReference>
<keyword evidence="1" id="KW-1133">Transmembrane helix</keyword>
<reference evidence="2" key="1">
    <citation type="submission" date="2022-06" db="EMBL/GenBank/DDBJ databases">
        <title>Aeoliella straminimaris, a novel planctomycete from sediments.</title>
        <authorList>
            <person name="Vitorino I.R."/>
            <person name="Lage O.M."/>
        </authorList>
    </citation>
    <scope>NUCLEOTIDE SEQUENCE</scope>
    <source>
        <strain evidence="2">ICT_H6.2</strain>
    </source>
</reference>
<proteinExistence type="predicted"/>
<keyword evidence="3" id="KW-1185">Reference proteome</keyword>
<dbReference type="NCBIfam" id="NF040769">
    <property type="entry name" value="SelL_rel_redox"/>
    <property type="match status" value="1"/>
</dbReference>
<evidence type="ECO:0000313" key="3">
    <source>
        <dbReference type="Proteomes" id="UP001155241"/>
    </source>
</evidence>
<evidence type="ECO:0000313" key="2">
    <source>
        <dbReference type="EMBL" id="MCO6044183.1"/>
    </source>
</evidence>
<dbReference type="SUPFAM" id="SSF52833">
    <property type="entry name" value="Thioredoxin-like"/>
    <property type="match status" value="1"/>
</dbReference>
<accession>A0A9X2F9M7</accession>
<dbReference type="InterPro" id="IPR036249">
    <property type="entry name" value="Thioredoxin-like_sf"/>
</dbReference>
<feature type="transmembrane region" description="Helical" evidence="1">
    <location>
        <begin position="78"/>
        <end position="101"/>
    </location>
</feature>
<sequence length="324" mass="36429">MEPDVTEHRTDVASRSILVVAGAYNLLWGAAVIAFPAWAFSLFGFESPPYPEIWQCLGMIVGVYGVGYLIASSNPSRHWALVFVGLLGKILGPVGFAYSALNNALPWSWGWIILFNDLIWWIPFGYVLYMAAKKNSDSSFAKPYELDDAIALFPSHHGQTLLELSNESPLMIVFLRHFGCSFCREALDDLRQVRSRIEELGFNIALVHMSLPDDAESMLDRYQLRGVHYFCDVQCDFYRAFGLKRGTASQLFGPRLWPRAISAISQGHTVGRLAGDGFRMPGVFFLYRGEIWSSFRHQTAADRPDYLELANQVKNILDAESVPS</sequence>
<evidence type="ECO:0000256" key="1">
    <source>
        <dbReference type="SAM" id="Phobius"/>
    </source>
</evidence>
<dbReference type="AlphaFoldDB" id="A0A9X2F9M7"/>
<feature type="transmembrane region" description="Helical" evidence="1">
    <location>
        <begin position="107"/>
        <end position="129"/>
    </location>
</feature>